<accession>A0A4C1T784</accession>
<sequence length="85" mass="9479">MIKSYTTYNTHIGTRSICPKVDVLRKENYTAELYITDVRAVLGYSGARGHTEAGSLGLLGLRTGLWTRTGFPDPVLRAPLRKRLN</sequence>
<dbReference type="Proteomes" id="UP000299102">
    <property type="component" value="Unassembled WGS sequence"/>
</dbReference>
<name>A0A4C1T784_EUMVA</name>
<dbReference type="AlphaFoldDB" id="A0A4C1T784"/>
<dbReference type="EMBL" id="BGZK01000040">
    <property type="protein sequence ID" value="GBP10379.1"/>
    <property type="molecule type" value="Genomic_DNA"/>
</dbReference>
<evidence type="ECO:0000313" key="1">
    <source>
        <dbReference type="EMBL" id="GBP10379.1"/>
    </source>
</evidence>
<gene>
    <name evidence="1" type="ORF">EVAR_5691_1</name>
</gene>
<protein>
    <submittedName>
        <fullName evidence="1">Uncharacterized protein</fullName>
    </submittedName>
</protein>
<comment type="caution">
    <text evidence="1">The sequence shown here is derived from an EMBL/GenBank/DDBJ whole genome shotgun (WGS) entry which is preliminary data.</text>
</comment>
<evidence type="ECO:0000313" key="2">
    <source>
        <dbReference type="Proteomes" id="UP000299102"/>
    </source>
</evidence>
<organism evidence="1 2">
    <name type="scientific">Eumeta variegata</name>
    <name type="common">Bagworm moth</name>
    <name type="synonym">Eumeta japonica</name>
    <dbReference type="NCBI Taxonomy" id="151549"/>
    <lineage>
        <taxon>Eukaryota</taxon>
        <taxon>Metazoa</taxon>
        <taxon>Ecdysozoa</taxon>
        <taxon>Arthropoda</taxon>
        <taxon>Hexapoda</taxon>
        <taxon>Insecta</taxon>
        <taxon>Pterygota</taxon>
        <taxon>Neoptera</taxon>
        <taxon>Endopterygota</taxon>
        <taxon>Lepidoptera</taxon>
        <taxon>Glossata</taxon>
        <taxon>Ditrysia</taxon>
        <taxon>Tineoidea</taxon>
        <taxon>Psychidae</taxon>
        <taxon>Oiketicinae</taxon>
        <taxon>Eumeta</taxon>
    </lineage>
</organism>
<proteinExistence type="predicted"/>
<keyword evidence="2" id="KW-1185">Reference proteome</keyword>
<reference evidence="1 2" key="1">
    <citation type="journal article" date="2019" name="Commun. Biol.">
        <title>The bagworm genome reveals a unique fibroin gene that provides high tensile strength.</title>
        <authorList>
            <person name="Kono N."/>
            <person name="Nakamura H."/>
            <person name="Ohtoshi R."/>
            <person name="Tomita M."/>
            <person name="Numata K."/>
            <person name="Arakawa K."/>
        </authorList>
    </citation>
    <scope>NUCLEOTIDE SEQUENCE [LARGE SCALE GENOMIC DNA]</scope>
</reference>